<dbReference type="EMBL" id="JBANRG010000032">
    <property type="protein sequence ID" value="KAK7451110.1"/>
    <property type="molecule type" value="Genomic_DNA"/>
</dbReference>
<gene>
    <name evidence="1" type="ORF">VKT23_012786</name>
</gene>
<proteinExistence type="predicted"/>
<organism evidence="1 2">
    <name type="scientific">Marasmiellus scandens</name>
    <dbReference type="NCBI Taxonomy" id="2682957"/>
    <lineage>
        <taxon>Eukaryota</taxon>
        <taxon>Fungi</taxon>
        <taxon>Dikarya</taxon>
        <taxon>Basidiomycota</taxon>
        <taxon>Agaricomycotina</taxon>
        <taxon>Agaricomycetes</taxon>
        <taxon>Agaricomycetidae</taxon>
        <taxon>Agaricales</taxon>
        <taxon>Marasmiineae</taxon>
        <taxon>Omphalotaceae</taxon>
        <taxon>Marasmiellus</taxon>
    </lineage>
</organism>
<protein>
    <submittedName>
        <fullName evidence="1">Uncharacterized protein</fullName>
    </submittedName>
</protein>
<reference evidence="1 2" key="1">
    <citation type="submission" date="2024-01" db="EMBL/GenBank/DDBJ databases">
        <title>A draft genome for the cacao thread blight pathogen Marasmiellus scandens.</title>
        <authorList>
            <person name="Baruah I.K."/>
            <person name="Leung J."/>
            <person name="Bukari Y."/>
            <person name="Amoako-Attah I."/>
            <person name="Meinhardt L.W."/>
            <person name="Bailey B.A."/>
            <person name="Cohen S.P."/>
        </authorList>
    </citation>
    <scope>NUCLEOTIDE SEQUENCE [LARGE SCALE GENOMIC DNA]</scope>
    <source>
        <strain evidence="1 2">GH-19</strain>
    </source>
</reference>
<sequence length="172" mass="20061">MPFSFSSADKYLINMTIRQILDRANLPISSVEDLHPPPTLPVPYFSYDDPRIIAKIWILTRTASKIAENVFEFLYRTGPDHNGHRMAFNMWDDEHDGNVTLSCSCGVYEDFGSLTWLEDINFEVSVSVWDREERVLQQHKKCIEVSAELSQEFHQFFQELAELQREKNADNE</sequence>
<evidence type="ECO:0000313" key="2">
    <source>
        <dbReference type="Proteomes" id="UP001498398"/>
    </source>
</evidence>
<dbReference type="Proteomes" id="UP001498398">
    <property type="component" value="Unassembled WGS sequence"/>
</dbReference>
<keyword evidence="2" id="KW-1185">Reference proteome</keyword>
<comment type="caution">
    <text evidence="1">The sequence shown here is derived from an EMBL/GenBank/DDBJ whole genome shotgun (WGS) entry which is preliminary data.</text>
</comment>
<accession>A0ABR1J5B7</accession>
<name>A0ABR1J5B7_9AGAR</name>
<evidence type="ECO:0000313" key="1">
    <source>
        <dbReference type="EMBL" id="KAK7451110.1"/>
    </source>
</evidence>